<proteinExistence type="inferred from homology"/>
<protein>
    <recommendedName>
        <fullName evidence="6">rRNA methyltransferase 2, mitochondrial</fullName>
    </recommendedName>
</protein>
<comment type="similarity">
    <text evidence="1">Belongs to the class I-like SAM-binding methyltransferase superfamily. RNA methyltransferase RlmE family.</text>
</comment>
<dbReference type="eggNOG" id="KOG4589">
    <property type="taxonomic scope" value="Eukaryota"/>
</dbReference>
<reference evidence="9" key="1">
    <citation type="journal article" date="2014" name="PLoS Genet.">
        <title>Signature Gene Expression Reveals Novel Clues to the Molecular Mechanisms of Dimorphic Transition in Penicillium marneffei.</title>
        <authorList>
            <person name="Yang E."/>
            <person name="Wang G."/>
            <person name="Cai J."/>
            <person name="Woo P.C."/>
            <person name="Lau S.K."/>
            <person name="Yuen K.-Y."/>
            <person name="Chow W.-N."/>
            <person name="Lin X."/>
        </authorList>
    </citation>
    <scope>NUCLEOTIDE SEQUENCE [LARGE SCALE GENOMIC DNA]</scope>
    <source>
        <strain evidence="9">PM1</strain>
    </source>
</reference>
<evidence type="ECO:0000256" key="7">
    <source>
        <dbReference type="SAM" id="MobiDB-lite"/>
    </source>
</evidence>
<evidence type="ECO:0000259" key="8">
    <source>
        <dbReference type="Pfam" id="PF01728"/>
    </source>
</evidence>
<feature type="compositionally biased region" description="Basic and acidic residues" evidence="7">
    <location>
        <begin position="346"/>
        <end position="356"/>
    </location>
</feature>
<sequence length="711" mass="80715">MTASCQKDLCPVREYELSLNSAQLEIVYEKSLARLDSLMAYEETRISRVDYIILDADHDVLQSKSERSEYDIEQLLQAERALKQQLLRAQGDLTNLQLSTRSDSRAIQDLKNDLVSMKRKVSDYEQIHADKMFLTKEIAHLKQDFERLQNQNRSHQNLIAEKSALERQLNSLEVQLEEERRAFERNKNTETKNKNAEAQQQLKKLQEEFKNEVEERRRMEQEINERSTAWELQKKSLEERLDKLRKQLRSTKEKLKEYQNDTLISHGPQQIDRPRQSVASDRSASLGHSGGIFDPSMTIATPGAVKVKTNFQPRPSAALGEKSSFSITPYLKRNRNADDSSSSSDDDLRPQAELHNVKKRANASPKRNKTGRREMNQSSNHDNDNDNNEESHRPAKADGHDGSIAEDSILSCRNDEVPSILGVLSQRDIALFDEEEEQFERPKRVVDKPIPSLKPSSKRPQALGVARLAFGESSSFSPLKRDKRALTATGPQLWLQELQLPRIFRSGQTVVDLVAVTRTKPNGRVLGVDIIPAQPPKGVSTIQGNFLSPNIQEYVLEFVRDPNRGRPRLPAPPVDEAEHLTADNDATILRESSAAGNDKGKEENGKQKERTVDVVLSDMSAPWAQVQGFSNRSLSNPYRRMMNTSGIAFRDHAGSMDLCRAALQFSFNVLKAGGHFVCKFYQGPEDKLFEKQLKALFEKVHRLKPESSRSV</sequence>
<feature type="domain" description="Ribosomal RNA methyltransferase FtsJ" evidence="8">
    <location>
        <begin position="514"/>
        <end position="710"/>
    </location>
</feature>
<dbReference type="InterPro" id="IPR002877">
    <property type="entry name" value="RNA_MeTrfase_FtsJ_dom"/>
</dbReference>
<dbReference type="HOGENOM" id="CLU_008333_0_0_1"/>
<evidence type="ECO:0000256" key="3">
    <source>
        <dbReference type="ARBA" id="ARBA00022603"/>
    </source>
</evidence>
<dbReference type="GO" id="GO:0008650">
    <property type="term" value="F:rRNA (uridine-2'-O-)-methyltransferase activity"/>
    <property type="evidence" value="ECO:0007669"/>
    <property type="project" value="TreeGrafter"/>
</dbReference>
<evidence type="ECO:0000313" key="9">
    <source>
        <dbReference type="EMBL" id="KFX53494.1"/>
    </source>
</evidence>
<gene>
    <name evidence="9" type="ORF">GQ26_0012850</name>
</gene>
<dbReference type="GO" id="GO:0005739">
    <property type="term" value="C:mitochondrion"/>
    <property type="evidence" value="ECO:0007669"/>
    <property type="project" value="TreeGrafter"/>
</dbReference>
<dbReference type="InterPro" id="IPR050082">
    <property type="entry name" value="RNA_methyltr_RlmE"/>
</dbReference>
<feature type="compositionally biased region" description="Basic residues" evidence="7">
    <location>
        <begin position="357"/>
        <end position="370"/>
    </location>
</feature>
<dbReference type="InterPro" id="IPR029063">
    <property type="entry name" value="SAM-dependent_MTases_sf"/>
</dbReference>
<keyword evidence="5" id="KW-0949">S-adenosyl-L-methionine</keyword>
<organism evidence="9">
    <name type="scientific">Talaromyces marneffei PM1</name>
    <dbReference type="NCBI Taxonomy" id="1077442"/>
    <lineage>
        <taxon>Eukaryota</taxon>
        <taxon>Fungi</taxon>
        <taxon>Dikarya</taxon>
        <taxon>Ascomycota</taxon>
        <taxon>Pezizomycotina</taxon>
        <taxon>Eurotiomycetes</taxon>
        <taxon>Eurotiomycetidae</taxon>
        <taxon>Eurotiales</taxon>
        <taxon>Trichocomaceae</taxon>
        <taxon>Talaromyces</taxon>
        <taxon>Talaromyces sect. Talaromyces</taxon>
    </lineage>
</organism>
<dbReference type="SUPFAM" id="SSF53335">
    <property type="entry name" value="S-adenosyl-L-methionine-dependent methyltransferases"/>
    <property type="match status" value="1"/>
</dbReference>
<dbReference type="Pfam" id="PF01728">
    <property type="entry name" value="FtsJ"/>
    <property type="match status" value="1"/>
</dbReference>
<feature type="compositionally biased region" description="Basic and acidic residues" evidence="7">
    <location>
        <begin position="371"/>
        <end position="403"/>
    </location>
</feature>
<feature type="region of interest" description="Disordered" evidence="7">
    <location>
        <begin position="584"/>
        <end position="609"/>
    </location>
</feature>
<dbReference type="AlphaFoldDB" id="A0A093VU38"/>
<evidence type="ECO:0000256" key="6">
    <source>
        <dbReference type="ARBA" id="ARBA00041184"/>
    </source>
</evidence>
<evidence type="ECO:0000256" key="5">
    <source>
        <dbReference type="ARBA" id="ARBA00022691"/>
    </source>
</evidence>
<feature type="region of interest" description="Disordered" evidence="7">
    <location>
        <begin position="257"/>
        <end position="298"/>
    </location>
</feature>
<comment type="caution">
    <text evidence="9">The sequence shown here is derived from an EMBL/GenBank/DDBJ whole genome shotgun (WGS) entry which is preliminary data.</text>
</comment>
<evidence type="ECO:0000256" key="4">
    <source>
        <dbReference type="ARBA" id="ARBA00022679"/>
    </source>
</evidence>
<evidence type="ECO:0000256" key="2">
    <source>
        <dbReference type="ARBA" id="ARBA00022552"/>
    </source>
</evidence>
<keyword evidence="4 9" id="KW-0808">Transferase</keyword>
<dbReference type="PANTHER" id="PTHR10920">
    <property type="entry name" value="RIBOSOMAL RNA METHYLTRANSFERASE"/>
    <property type="match status" value="1"/>
</dbReference>
<name>A0A093VU38_TALMA</name>
<keyword evidence="2" id="KW-0698">rRNA processing</keyword>
<feature type="region of interest" description="Disordered" evidence="7">
    <location>
        <begin position="333"/>
        <end position="403"/>
    </location>
</feature>
<accession>A0A093VU38</accession>
<feature type="compositionally biased region" description="Basic and acidic residues" evidence="7">
    <location>
        <begin position="598"/>
        <end position="609"/>
    </location>
</feature>
<keyword evidence="3 9" id="KW-0489">Methyltransferase</keyword>
<dbReference type="PANTHER" id="PTHR10920:SF18">
    <property type="entry name" value="RRNA METHYLTRANSFERASE 2, MITOCHONDRIAL"/>
    <property type="match status" value="1"/>
</dbReference>
<dbReference type="EMBL" id="JPOX01000001">
    <property type="protein sequence ID" value="KFX53494.1"/>
    <property type="molecule type" value="Genomic_DNA"/>
</dbReference>
<dbReference type="Gene3D" id="3.40.50.150">
    <property type="entry name" value="Vaccinia Virus protein VP39"/>
    <property type="match status" value="1"/>
</dbReference>
<evidence type="ECO:0000256" key="1">
    <source>
        <dbReference type="ARBA" id="ARBA00009258"/>
    </source>
</evidence>